<keyword evidence="1" id="KW-0812">Transmembrane</keyword>
<feature type="transmembrane region" description="Helical" evidence="1">
    <location>
        <begin position="12"/>
        <end position="35"/>
    </location>
</feature>
<keyword evidence="1" id="KW-1133">Transmembrane helix</keyword>
<proteinExistence type="predicted"/>
<protein>
    <submittedName>
        <fullName evidence="2">DUF2269 domain-containing protein</fullName>
    </submittedName>
</protein>
<dbReference type="EMBL" id="JBHLUU010000097">
    <property type="protein sequence ID" value="MFC0476241.1"/>
    <property type="molecule type" value="Genomic_DNA"/>
</dbReference>
<accession>A0ABV6KSD8</accession>
<dbReference type="RefSeq" id="WP_377058369.1">
    <property type="nucleotide sequence ID" value="NZ_JBHLUU010000097.1"/>
</dbReference>
<keyword evidence="1" id="KW-0472">Membrane</keyword>
<dbReference type="Proteomes" id="UP001589738">
    <property type="component" value="Unassembled WGS sequence"/>
</dbReference>
<keyword evidence="3" id="KW-1185">Reference proteome</keyword>
<name>A0ABV6KSD8_9BACI</name>
<feature type="transmembrane region" description="Helical" evidence="1">
    <location>
        <begin position="88"/>
        <end position="109"/>
    </location>
</feature>
<reference evidence="2 3" key="1">
    <citation type="submission" date="2024-09" db="EMBL/GenBank/DDBJ databases">
        <authorList>
            <person name="Sun Q."/>
            <person name="Mori K."/>
        </authorList>
    </citation>
    <scope>NUCLEOTIDE SEQUENCE [LARGE SCALE GENOMIC DNA]</scope>
    <source>
        <strain evidence="2 3">CGMCC 1.9126</strain>
    </source>
</reference>
<evidence type="ECO:0000313" key="2">
    <source>
        <dbReference type="EMBL" id="MFC0476241.1"/>
    </source>
</evidence>
<feature type="transmembrane region" description="Helical" evidence="1">
    <location>
        <begin position="129"/>
        <end position="152"/>
    </location>
</feature>
<sequence length="174" mass="19116">MNMSSRLRKFTLTAHITVSVGWLGAVLAYLSLAVVIKTSEDISLVRAAYLALEPITSYVLVPLAIASLITGIVISLGTTWGLFRHYWVIFKLILTVFSIIILLAFTQSLTRMVSIAVDSTTSINELREMGAGISHAVGALVILLIIMILSVYKPKGMTRYGWQKQQKSRKGSSQ</sequence>
<evidence type="ECO:0000313" key="3">
    <source>
        <dbReference type="Proteomes" id="UP001589738"/>
    </source>
</evidence>
<evidence type="ECO:0000256" key="1">
    <source>
        <dbReference type="SAM" id="Phobius"/>
    </source>
</evidence>
<gene>
    <name evidence="2" type="ORF">ACFFHF_13460</name>
</gene>
<feature type="transmembrane region" description="Helical" evidence="1">
    <location>
        <begin position="55"/>
        <end position="76"/>
    </location>
</feature>
<comment type="caution">
    <text evidence="2">The sequence shown here is derived from an EMBL/GenBank/DDBJ whole genome shotgun (WGS) entry which is preliminary data.</text>
</comment>
<organism evidence="2 3">
    <name type="scientific">Robertmurraya beringensis</name>
    <dbReference type="NCBI Taxonomy" id="641660"/>
    <lineage>
        <taxon>Bacteria</taxon>
        <taxon>Bacillati</taxon>
        <taxon>Bacillota</taxon>
        <taxon>Bacilli</taxon>
        <taxon>Bacillales</taxon>
        <taxon>Bacillaceae</taxon>
        <taxon>Robertmurraya</taxon>
    </lineage>
</organism>